<organism evidence="1 2">
    <name type="scientific">Glossina pallidipes</name>
    <name type="common">Tsetse fly</name>
    <dbReference type="NCBI Taxonomy" id="7398"/>
    <lineage>
        <taxon>Eukaryota</taxon>
        <taxon>Metazoa</taxon>
        <taxon>Ecdysozoa</taxon>
        <taxon>Arthropoda</taxon>
        <taxon>Hexapoda</taxon>
        <taxon>Insecta</taxon>
        <taxon>Pterygota</taxon>
        <taxon>Neoptera</taxon>
        <taxon>Endopterygota</taxon>
        <taxon>Diptera</taxon>
        <taxon>Brachycera</taxon>
        <taxon>Muscomorpha</taxon>
        <taxon>Hippoboscoidea</taxon>
        <taxon>Glossinidae</taxon>
        <taxon>Glossina</taxon>
    </lineage>
</organism>
<proteinExistence type="predicted"/>
<dbReference type="EnsemblMetazoa" id="GPAI004361-RA">
    <property type="protein sequence ID" value="GPAI004361-PA"/>
    <property type="gene ID" value="GPAI004361"/>
</dbReference>
<dbReference type="VEuPathDB" id="VectorBase:GPAI004361"/>
<evidence type="ECO:0000313" key="1">
    <source>
        <dbReference type="EnsemblMetazoa" id="GPAI004361-PA"/>
    </source>
</evidence>
<dbReference type="Proteomes" id="UP000092445">
    <property type="component" value="Unassembled WGS sequence"/>
</dbReference>
<reference evidence="1" key="2">
    <citation type="submission" date="2020-05" db="UniProtKB">
        <authorList>
            <consortium name="EnsemblMetazoa"/>
        </authorList>
    </citation>
    <scope>IDENTIFICATION</scope>
    <source>
        <strain evidence="1">IAEA</strain>
    </source>
</reference>
<name>A0A1A9Z5C7_GLOPL</name>
<keyword evidence="2" id="KW-1185">Reference proteome</keyword>
<evidence type="ECO:0000313" key="2">
    <source>
        <dbReference type="Proteomes" id="UP000092445"/>
    </source>
</evidence>
<dbReference type="AlphaFoldDB" id="A0A1A9Z5C7"/>
<protein>
    <submittedName>
        <fullName evidence="1">Uncharacterized protein</fullName>
    </submittedName>
</protein>
<sequence>MINQFYKNALSNRPFIASNVQCFREEYLPLSDSLGMSFQIMPLCKGLPPEVCQRTHSNFDDTIQVVNNGHDVLVVPILRGCTQLARGNFLEFGCTLTAACIYASSNQKQHCSLGQQVLLRCDKSHNCWIDQRCPKQDINHKCLNLLNSNGNELSRETLLQDLDESDSSTCKGFITTSALLLLLFVSSFHALPGLDKTAPNTTL</sequence>
<accession>A0A1A9Z5C7</accession>
<reference evidence="2" key="1">
    <citation type="submission" date="2014-03" db="EMBL/GenBank/DDBJ databases">
        <authorList>
            <person name="Aksoy S."/>
            <person name="Warren W."/>
            <person name="Wilson R.K."/>
        </authorList>
    </citation>
    <scope>NUCLEOTIDE SEQUENCE [LARGE SCALE GENOMIC DNA]</scope>
    <source>
        <strain evidence="2">IAEA</strain>
    </source>
</reference>